<evidence type="ECO:0000256" key="1">
    <source>
        <dbReference type="SAM" id="MobiDB-lite"/>
    </source>
</evidence>
<accession>A0ABV8HV20</accession>
<gene>
    <name evidence="3" type="ORF">ACFO3J_24845</name>
</gene>
<protein>
    <submittedName>
        <fullName evidence="3">Lecithin retinol acyltransferase family protein</fullName>
    </submittedName>
</protein>
<reference evidence="4" key="1">
    <citation type="journal article" date="2019" name="Int. J. Syst. Evol. Microbiol.">
        <title>The Global Catalogue of Microorganisms (GCM) 10K type strain sequencing project: providing services to taxonomists for standard genome sequencing and annotation.</title>
        <authorList>
            <consortium name="The Broad Institute Genomics Platform"/>
            <consortium name="The Broad Institute Genome Sequencing Center for Infectious Disease"/>
            <person name="Wu L."/>
            <person name="Ma J."/>
        </authorList>
    </citation>
    <scope>NUCLEOTIDE SEQUENCE [LARGE SCALE GENOMIC DNA]</scope>
    <source>
        <strain evidence="4">CGMCC 4.7237</strain>
    </source>
</reference>
<dbReference type="EMBL" id="JBHSBB010000016">
    <property type="protein sequence ID" value="MFC4034675.1"/>
    <property type="molecule type" value="Genomic_DNA"/>
</dbReference>
<feature type="domain" description="LRAT" evidence="2">
    <location>
        <begin position="12"/>
        <end position="131"/>
    </location>
</feature>
<evidence type="ECO:0000313" key="3">
    <source>
        <dbReference type="EMBL" id="MFC4034675.1"/>
    </source>
</evidence>
<keyword evidence="3" id="KW-0012">Acyltransferase</keyword>
<feature type="region of interest" description="Disordered" evidence="1">
    <location>
        <begin position="191"/>
        <end position="220"/>
    </location>
</feature>
<proteinExistence type="predicted"/>
<sequence length="220" mass="24220">MAAGDHLVVTRPDGWIAAGRRHHGIDLGDGTVAHLTGFTSRSAFAMRTNLRVFAQSGRPQAVDYDWVTRNPPHFVAGRKRRRGDPEIRALPASEVVERALFGLDMAGYNAAGRNCEHWASLMKTGASFSYEVEERAYQPLVEFVTGLVWELLRGANPRDTPGGYLGSVYTHGGVRYQERYAAPGQIPPVWSRSTDGGASWSPVPQREVPHPLTETQVLGR</sequence>
<name>A0ABV8HV20_9ACTN</name>
<organism evidence="3 4">
    <name type="scientific">Streptomyces polygonati</name>
    <dbReference type="NCBI Taxonomy" id="1617087"/>
    <lineage>
        <taxon>Bacteria</taxon>
        <taxon>Bacillati</taxon>
        <taxon>Actinomycetota</taxon>
        <taxon>Actinomycetes</taxon>
        <taxon>Kitasatosporales</taxon>
        <taxon>Streptomycetaceae</taxon>
        <taxon>Streptomyces</taxon>
    </lineage>
</organism>
<dbReference type="Proteomes" id="UP001595765">
    <property type="component" value="Unassembled WGS sequence"/>
</dbReference>
<dbReference type="Pfam" id="PF04970">
    <property type="entry name" value="LRAT"/>
    <property type="match status" value="1"/>
</dbReference>
<dbReference type="Gene3D" id="3.90.1720.10">
    <property type="entry name" value="endopeptidase domain like (from Nostoc punctiforme)"/>
    <property type="match status" value="1"/>
</dbReference>
<keyword evidence="4" id="KW-1185">Reference proteome</keyword>
<dbReference type="InterPro" id="IPR007053">
    <property type="entry name" value="LRAT_dom"/>
</dbReference>
<evidence type="ECO:0000313" key="4">
    <source>
        <dbReference type="Proteomes" id="UP001595765"/>
    </source>
</evidence>
<dbReference type="GO" id="GO:0016746">
    <property type="term" value="F:acyltransferase activity"/>
    <property type="evidence" value="ECO:0007669"/>
    <property type="project" value="UniProtKB-KW"/>
</dbReference>
<keyword evidence="3" id="KW-0808">Transferase</keyword>
<dbReference type="PROSITE" id="PS51934">
    <property type="entry name" value="LRAT"/>
    <property type="match status" value="1"/>
</dbReference>
<dbReference type="RefSeq" id="WP_386433295.1">
    <property type="nucleotide sequence ID" value="NZ_JBHSBB010000016.1"/>
</dbReference>
<comment type="caution">
    <text evidence="3">The sequence shown here is derived from an EMBL/GenBank/DDBJ whole genome shotgun (WGS) entry which is preliminary data.</text>
</comment>
<evidence type="ECO:0000259" key="2">
    <source>
        <dbReference type="PROSITE" id="PS51934"/>
    </source>
</evidence>